<dbReference type="PANTHER" id="PTHR35340:SF10">
    <property type="entry name" value="CYTOPLASMIC PROTEIN"/>
    <property type="match status" value="1"/>
</dbReference>
<dbReference type="PANTHER" id="PTHR35340">
    <property type="entry name" value="PQQ ENZYME REPEAT PROTEIN-RELATED"/>
    <property type="match status" value="1"/>
</dbReference>
<dbReference type="GO" id="GO:0004062">
    <property type="term" value="F:aryl sulfotransferase activity"/>
    <property type="evidence" value="ECO:0007669"/>
    <property type="project" value="InterPro"/>
</dbReference>
<proteinExistence type="predicted"/>
<name>A0A7D8IZD1_SALER</name>
<dbReference type="Proteomes" id="UP000254463">
    <property type="component" value="Unassembled WGS sequence"/>
</dbReference>
<accession>A0A7D8IZD1</accession>
<sequence>MQSMKYSRSVIYKIDQKNKTVQQIWQYGKERGNEWFSPVTSITEYQTDKNSVFVYSATAGGAFDLSVGAFTSLPNPYLEEFKWGEKEPAVEMQIHGARGYQAMPFSLTKALTE</sequence>
<dbReference type="Pfam" id="PF05935">
    <property type="entry name" value="Arylsulfotrans"/>
    <property type="match status" value="1"/>
</dbReference>
<dbReference type="InterPro" id="IPR053143">
    <property type="entry name" value="Arylsulfate_ST"/>
</dbReference>
<reference evidence="1 2" key="1">
    <citation type="submission" date="2018-06" db="EMBL/GenBank/DDBJ databases">
        <authorList>
            <consortium name="Pathogen Informatics"/>
            <person name="Doyle S."/>
        </authorList>
    </citation>
    <scope>NUCLEOTIDE SEQUENCE [LARGE SCALE GENOMIC DNA]</scope>
    <source>
        <strain evidence="1 2">NCTC6385</strain>
    </source>
</reference>
<dbReference type="EMBL" id="UGWV01000002">
    <property type="protein sequence ID" value="SUF98373.1"/>
    <property type="molecule type" value="Genomic_DNA"/>
</dbReference>
<evidence type="ECO:0000313" key="2">
    <source>
        <dbReference type="Proteomes" id="UP000254463"/>
    </source>
</evidence>
<protein>
    <submittedName>
        <fullName evidence="1">Arylsulfotransferase</fullName>
    </submittedName>
</protein>
<keyword evidence="1" id="KW-0808">Transferase</keyword>
<organism evidence="1 2">
    <name type="scientific">Salmonella enterica</name>
    <name type="common">Salmonella choleraesuis</name>
    <dbReference type="NCBI Taxonomy" id="28901"/>
    <lineage>
        <taxon>Bacteria</taxon>
        <taxon>Pseudomonadati</taxon>
        <taxon>Pseudomonadota</taxon>
        <taxon>Gammaproteobacteria</taxon>
        <taxon>Enterobacterales</taxon>
        <taxon>Enterobacteriaceae</taxon>
        <taxon>Salmonella</taxon>
    </lineage>
</organism>
<evidence type="ECO:0000313" key="1">
    <source>
        <dbReference type="EMBL" id="SUF98373.1"/>
    </source>
</evidence>
<gene>
    <name evidence="1" type="ORF">NCTC6385_05466</name>
</gene>
<dbReference type="InterPro" id="IPR010262">
    <property type="entry name" value="Arylsulfotransferase_bact"/>
</dbReference>
<dbReference type="AlphaFoldDB" id="A0A7D8IZD1"/>